<dbReference type="PANTHER" id="PTHR10443">
    <property type="entry name" value="MICROSOMAL DIPEPTIDASE"/>
    <property type="match status" value="1"/>
</dbReference>
<evidence type="ECO:0000313" key="1">
    <source>
        <dbReference type="EMBL" id="MBB4006249.1"/>
    </source>
</evidence>
<dbReference type="OrthoDB" id="9804920at2"/>
<keyword evidence="1" id="KW-0378">Hydrolase</keyword>
<name>A0A1Q9A3Z7_9HYPH</name>
<proteinExistence type="predicted"/>
<dbReference type="Pfam" id="PF01244">
    <property type="entry name" value="Peptidase_M19"/>
    <property type="match status" value="1"/>
</dbReference>
<dbReference type="InterPro" id="IPR032466">
    <property type="entry name" value="Metal_Hydrolase"/>
</dbReference>
<reference evidence="1 4" key="2">
    <citation type="submission" date="2020-08" db="EMBL/GenBank/DDBJ databases">
        <title>Genomic Encyclopedia of Type Strains, Phase IV (KMG-IV): sequencing the most valuable type-strain genomes for metagenomic binning, comparative biology and taxonomic classification.</title>
        <authorList>
            <person name="Goeker M."/>
        </authorList>
    </citation>
    <scope>NUCLEOTIDE SEQUENCE [LARGE SCALE GENOMIC DNA]</scope>
    <source>
        <strain evidence="1 4">DSM 100021</strain>
    </source>
</reference>
<keyword evidence="1" id="KW-0645">Protease</keyword>
<dbReference type="GO" id="GO:0006508">
    <property type="term" value="P:proteolysis"/>
    <property type="evidence" value="ECO:0007669"/>
    <property type="project" value="InterPro"/>
</dbReference>
<dbReference type="EC" id="3.4.13.19" evidence="1"/>
<dbReference type="EMBL" id="JACIED010000001">
    <property type="protein sequence ID" value="MBB4006249.1"/>
    <property type="molecule type" value="Genomic_DNA"/>
</dbReference>
<dbReference type="EMBL" id="MKIN01000022">
    <property type="protein sequence ID" value="OLP49228.1"/>
    <property type="molecule type" value="Genomic_DNA"/>
</dbReference>
<accession>A0A1Q9A3Z7</accession>
<gene>
    <name evidence="2" type="ORF">BJF91_19320</name>
    <name evidence="1" type="ORF">GGQ71_000485</name>
</gene>
<dbReference type="RefSeq" id="WP_075615016.1">
    <property type="nucleotide sequence ID" value="NZ_JACIED010000001.1"/>
</dbReference>
<keyword evidence="3" id="KW-1185">Reference proteome</keyword>
<dbReference type="Proteomes" id="UP000185598">
    <property type="component" value="Unassembled WGS sequence"/>
</dbReference>
<dbReference type="SUPFAM" id="SSF51556">
    <property type="entry name" value="Metallo-dependent hydrolases"/>
    <property type="match status" value="1"/>
</dbReference>
<dbReference type="PROSITE" id="PS51365">
    <property type="entry name" value="RENAL_DIPEPTIDASE_2"/>
    <property type="match status" value="1"/>
</dbReference>
<organism evidence="2 3">
    <name type="scientific">Allorhizobium taibaishanense</name>
    <dbReference type="NCBI Taxonomy" id="887144"/>
    <lineage>
        <taxon>Bacteria</taxon>
        <taxon>Pseudomonadati</taxon>
        <taxon>Pseudomonadota</taxon>
        <taxon>Alphaproteobacteria</taxon>
        <taxon>Hyphomicrobiales</taxon>
        <taxon>Rhizobiaceae</taxon>
        <taxon>Rhizobium/Agrobacterium group</taxon>
        <taxon>Allorhizobium</taxon>
    </lineage>
</organism>
<dbReference type="GO" id="GO:0070573">
    <property type="term" value="F:metallodipeptidase activity"/>
    <property type="evidence" value="ECO:0007669"/>
    <property type="project" value="InterPro"/>
</dbReference>
<dbReference type="AlphaFoldDB" id="A0A1Q9A3Z7"/>
<dbReference type="PANTHER" id="PTHR10443:SF12">
    <property type="entry name" value="DIPEPTIDASE"/>
    <property type="match status" value="1"/>
</dbReference>
<dbReference type="STRING" id="887144.BJF91_19320"/>
<dbReference type="Gene3D" id="3.20.20.140">
    <property type="entry name" value="Metal-dependent hydrolases"/>
    <property type="match status" value="1"/>
</dbReference>
<evidence type="ECO:0000313" key="4">
    <source>
        <dbReference type="Proteomes" id="UP000544107"/>
    </source>
</evidence>
<evidence type="ECO:0000313" key="3">
    <source>
        <dbReference type="Proteomes" id="UP000185598"/>
    </source>
</evidence>
<comment type="caution">
    <text evidence="2">The sequence shown here is derived from an EMBL/GenBank/DDBJ whole genome shotgun (WGS) entry which is preliminary data.</text>
</comment>
<reference evidence="2 3" key="1">
    <citation type="submission" date="2016-09" db="EMBL/GenBank/DDBJ databases">
        <title>Rhizobium oryziradicis sp. nov., isolated from the root of rice.</title>
        <authorList>
            <person name="Zhao J."/>
            <person name="Zhang X."/>
        </authorList>
    </citation>
    <scope>NUCLEOTIDE SEQUENCE [LARGE SCALE GENOMIC DNA]</scope>
    <source>
        <strain evidence="2 3">14971</strain>
    </source>
</reference>
<evidence type="ECO:0000313" key="2">
    <source>
        <dbReference type="EMBL" id="OLP49228.1"/>
    </source>
</evidence>
<dbReference type="InterPro" id="IPR008257">
    <property type="entry name" value="Pept_M19"/>
</dbReference>
<keyword evidence="1" id="KW-0224">Dipeptidase</keyword>
<dbReference type="Proteomes" id="UP000544107">
    <property type="component" value="Unassembled WGS sequence"/>
</dbReference>
<protein>
    <submittedName>
        <fullName evidence="1 2">Peptidase</fullName>
        <ecNumber evidence="1">3.4.13.19</ecNumber>
    </submittedName>
</protein>
<sequence length="412" mass="45071">MDLASSGISETSVTDAPDHTLDAIHAAAYPIDTHLDSLFLSRVAGYDFWKGDWKANRRSPVVWLIRKTSPRGRNRPLSDHVSGPDFLAGGYGGACFSAHALWENLIPAPLMDPWKNWVDHCSYVEAVVVQSNGKMRLARSASEVRAARQDGQCCAILSMEGAHMLGPQGAKSQVFRLDRLGEVARAGAAYLTLNHFSHTDISEAGYAPVNPWRRIEGGGLSAFGRQVVERCIDVGLLVDLTHTSTQGIIDACAICIGRNMPAFASHGASRRVTQGTETRPSRHLDRAMSDEAIRAIVSTGGCISVILAPYFLQNTYYPDGKPNMDADLAFVVAYYEAFAQQIAEMKIVEDPWKHLSFGSDFDGGISSLPTGMQSGADLRKLTQAMMDAGWPAQRIIDVYSGNFLRVWQRVRP</sequence>